<evidence type="ECO:0000256" key="1">
    <source>
        <dbReference type="SAM" id="MobiDB-lite"/>
    </source>
</evidence>
<dbReference type="KEGG" id="mic:Mic7113_5462"/>
<proteinExistence type="predicted"/>
<dbReference type="EMBL" id="CP003630">
    <property type="protein sequence ID" value="AFZ21099.1"/>
    <property type="molecule type" value="Genomic_DNA"/>
</dbReference>
<evidence type="ECO:0000313" key="3">
    <source>
        <dbReference type="EMBL" id="AFZ21099.1"/>
    </source>
</evidence>
<keyword evidence="4" id="KW-1185">Reference proteome</keyword>
<accession>K9WMX3</accession>
<dbReference type="HOGENOM" id="CLU_146666_0_0_3"/>
<dbReference type="AlphaFoldDB" id="K9WMX3"/>
<evidence type="ECO:0000313" key="4">
    <source>
        <dbReference type="Proteomes" id="UP000010471"/>
    </source>
</evidence>
<feature type="region of interest" description="Disordered" evidence="1">
    <location>
        <begin position="61"/>
        <end position="90"/>
    </location>
</feature>
<protein>
    <submittedName>
        <fullName evidence="3">Uncharacterized protein</fullName>
    </submittedName>
</protein>
<gene>
    <name evidence="3" type="ORF">Mic7113_5462</name>
</gene>
<keyword evidence="2" id="KW-0732">Signal</keyword>
<evidence type="ECO:0000256" key="2">
    <source>
        <dbReference type="SAM" id="SignalP"/>
    </source>
</evidence>
<feature type="chain" id="PRO_5003938012" evidence="2">
    <location>
        <begin position="37"/>
        <end position="134"/>
    </location>
</feature>
<dbReference type="Proteomes" id="UP000010471">
    <property type="component" value="Chromosome"/>
</dbReference>
<reference evidence="3 4" key="1">
    <citation type="submission" date="2012-06" db="EMBL/GenBank/DDBJ databases">
        <title>Finished chromosome of genome of Microcoleus sp. PCC 7113.</title>
        <authorList>
            <consortium name="US DOE Joint Genome Institute"/>
            <person name="Gugger M."/>
            <person name="Coursin T."/>
            <person name="Rippka R."/>
            <person name="Tandeau De Marsac N."/>
            <person name="Huntemann M."/>
            <person name="Wei C.-L."/>
            <person name="Han J."/>
            <person name="Detter J.C."/>
            <person name="Han C."/>
            <person name="Tapia R."/>
            <person name="Chen A."/>
            <person name="Kyrpides N."/>
            <person name="Mavromatis K."/>
            <person name="Markowitz V."/>
            <person name="Szeto E."/>
            <person name="Ivanova N."/>
            <person name="Pagani I."/>
            <person name="Pati A."/>
            <person name="Goodwin L."/>
            <person name="Nordberg H.P."/>
            <person name="Cantor M.N."/>
            <person name="Hua S.X."/>
            <person name="Woyke T."/>
            <person name="Kerfeld C.A."/>
        </authorList>
    </citation>
    <scope>NUCLEOTIDE SEQUENCE [LARGE SCALE GENOMIC DNA]</scope>
    <source>
        <strain evidence="3 4">PCC 7113</strain>
    </source>
</reference>
<dbReference type="PATRIC" id="fig|1173027.3.peg.6051"/>
<sequence length="134" mass="15023">MSNNQNVKAMNKIIQVTLLTLALTPSLLVFSPVAQAGKNQAKTRRTTICRPVQQVRVIKDGADHPAAYRDGYREGQRSARKNDAYKPRDVGGEFARGFEDGYYGQPFAGQQYVVADRLETYTTQQCETITIHQN</sequence>
<organism evidence="3 4">
    <name type="scientific">Allocoleopsis franciscana PCC 7113</name>
    <dbReference type="NCBI Taxonomy" id="1173027"/>
    <lineage>
        <taxon>Bacteria</taxon>
        <taxon>Bacillati</taxon>
        <taxon>Cyanobacteriota</taxon>
        <taxon>Cyanophyceae</taxon>
        <taxon>Coleofasciculales</taxon>
        <taxon>Coleofasciculaceae</taxon>
        <taxon>Allocoleopsis</taxon>
        <taxon>Allocoleopsis franciscana</taxon>
    </lineage>
</organism>
<name>K9WMX3_9CYAN</name>
<feature type="signal peptide" evidence="2">
    <location>
        <begin position="1"/>
        <end position="36"/>
    </location>
</feature>
<dbReference type="eggNOG" id="ENOG50335R7">
    <property type="taxonomic scope" value="Bacteria"/>
</dbReference>